<reference evidence="1" key="2">
    <citation type="journal article" date="2015" name="Data Brief">
        <title>Shoot transcriptome of the giant reed, Arundo donax.</title>
        <authorList>
            <person name="Barrero R.A."/>
            <person name="Guerrero F.D."/>
            <person name="Moolhuijzen P."/>
            <person name="Goolsby J.A."/>
            <person name="Tidwell J."/>
            <person name="Bellgard S.E."/>
            <person name="Bellgard M.I."/>
        </authorList>
    </citation>
    <scope>NUCLEOTIDE SEQUENCE</scope>
    <source>
        <tissue evidence="1">Shoot tissue taken approximately 20 cm above the soil surface</tissue>
    </source>
</reference>
<reference evidence="1" key="1">
    <citation type="submission" date="2014-09" db="EMBL/GenBank/DDBJ databases">
        <authorList>
            <person name="Magalhaes I.L.F."/>
            <person name="Oliveira U."/>
            <person name="Santos F.R."/>
            <person name="Vidigal T.H.D.A."/>
            <person name="Brescovit A.D."/>
            <person name="Santos A.J."/>
        </authorList>
    </citation>
    <scope>NUCLEOTIDE SEQUENCE</scope>
    <source>
        <tissue evidence="1">Shoot tissue taken approximately 20 cm above the soil surface</tissue>
    </source>
</reference>
<protein>
    <submittedName>
        <fullName evidence="1">Uncharacterized protein</fullName>
    </submittedName>
</protein>
<organism evidence="1">
    <name type="scientific">Arundo donax</name>
    <name type="common">Giant reed</name>
    <name type="synonym">Donax arundinaceus</name>
    <dbReference type="NCBI Taxonomy" id="35708"/>
    <lineage>
        <taxon>Eukaryota</taxon>
        <taxon>Viridiplantae</taxon>
        <taxon>Streptophyta</taxon>
        <taxon>Embryophyta</taxon>
        <taxon>Tracheophyta</taxon>
        <taxon>Spermatophyta</taxon>
        <taxon>Magnoliopsida</taxon>
        <taxon>Liliopsida</taxon>
        <taxon>Poales</taxon>
        <taxon>Poaceae</taxon>
        <taxon>PACMAD clade</taxon>
        <taxon>Arundinoideae</taxon>
        <taxon>Arundineae</taxon>
        <taxon>Arundo</taxon>
    </lineage>
</organism>
<dbReference type="EMBL" id="GBRH01257680">
    <property type="protein sequence ID" value="JAD40215.1"/>
    <property type="molecule type" value="Transcribed_RNA"/>
</dbReference>
<dbReference type="AlphaFoldDB" id="A0A0A8ZTW8"/>
<proteinExistence type="predicted"/>
<accession>A0A0A8ZTW8</accession>
<name>A0A0A8ZTW8_ARUDO</name>
<sequence>MKICFVIFSKNISCVTSLRCYHITKHIST</sequence>
<evidence type="ECO:0000313" key="1">
    <source>
        <dbReference type="EMBL" id="JAD40215.1"/>
    </source>
</evidence>